<proteinExistence type="predicted"/>
<organism evidence="1 2">
    <name type="scientific">Psychracetigena formicireducens</name>
    <dbReference type="NCBI Taxonomy" id="2986056"/>
    <lineage>
        <taxon>Bacteria</taxon>
        <taxon>Bacillati</taxon>
        <taxon>Candidatus Lithacetigenota</taxon>
        <taxon>Candidatus Psychracetigena</taxon>
    </lineage>
</organism>
<comment type="caution">
    <text evidence="1">The sequence shown here is derived from an EMBL/GenBank/DDBJ whole genome shotgun (WGS) entry which is preliminary data.</text>
</comment>
<protein>
    <recommendedName>
        <fullName evidence="3">Nucleotidyl transferase AbiEii/AbiGii toxin family protein</fullName>
    </recommendedName>
</protein>
<dbReference type="Proteomes" id="UP000811545">
    <property type="component" value="Unassembled WGS sequence"/>
</dbReference>
<dbReference type="InterPro" id="IPR014942">
    <property type="entry name" value="AbiEii"/>
</dbReference>
<evidence type="ECO:0000313" key="2">
    <source>
        <dbReference type="Proteomes" id="UP000811545"/>
    </source>
</evidence>
<evidence type="ECO:0000313" key="1">
    <source>
        <dbReference type="EMBL" id="MBT9145295.1"/>
    </source>
</evidence>
<reference evidence="1 2" key="1">
    <citation type="journal article" date="2021" name="bioRxiv">
        <title>Unique metabolic strategies in Hadean analogues reveal hints for primordial physiology.</title>
        <authorList>
            <person name="Nobu M.K."/>
            <person name="Nakai R."/>
            <person name="Tamazawa S."/>
            <person name="Mori H."/>
            <person name="Toyoda A."/>
            <person name="Ijiri A."/>
            <person name="Suzuki S."/>
            <person name="Kurokawa K."/>
            <person name="Kamagata Y."/>
            <person name="Tamaki H."/>
        </authorList>
    </citation>
    <scope>NUCLEOTIDE SEQUENCE [LARGE SCALE GENOMIC DNA]</scope>
    <source>
        <strain evidence="1">BS525</strain>
    </source>
</reference>
<evidence type="ECO:0008006" key="3">
    <source>
        <dbReference type="Google" id="ProtNLM"/>
    </source>
</evidence>
<dbReference type="Pfam" id="PF08843">
    <property type="entry name" value="AbiEii"/>
    <property type="match status" value="2"/>
</dbReference>
<dbReference type="EMBL" id="QLTW01000071">
    <property type="protein sequence ID" value="MBT9145295.1"/>
    <property type="molecule type" value="Genomic_DNA"/>
</dbReference>
<sequence>MNKLYSKVLTLNTKKSLKEISSYKFLSDFYLGGGTALALHLGHMMSKDLDFFSTSDFNDSLIIQYLSEKNRFSLEKRDVQTIIGIFNTIKISFLKYSYLLLAPPLEFQGIKIAAIPDIICMKIEAISTRGSKRDFIDLYFALKNGFSLSEALKLFETKYASVKYNMTHIFKSLVYFTDADNEPPPIMIKKYGWDEIKTYFIKEVSKHLK</sequence>
<accession>A0A9E2BGS4</accession>
<name>A0A9E2BGS4_PSYF1</name>
<gene>
    <name evidence="1" type="ORF">DDT42_01165</name>
</gene>
<dbReference type="AlphaFoldDB" id="A0A9E2BGS4"/>